<reference evidence="1 2" key="1">
    <citation type="submission" date="2012-10" db="EMBL/GenBank/DDBJ databases">
        <authorList>
            <person name="Harkins D.M."/>
            <person name="Durkin A.S."/>
            <person name="Brinkac L.M."/>
            <person name="Selengut J.D."/>
            <person name="Sanka R."/>
            <person name="DePew J."/>
            <person name="Purushe J."/>
            <person name="Peacock S.J."/>
            <person name="Thaipadungpanit J."/>
            <person name="Wuthiekanun V.W."/>
            <person name="Day N.P."/>
            <person name="Vinetz J.M."/>
            <person name="Sutton G.G."/>
            <person name="Nelson W.C."/>
            <person name="Fouts D.E."/>
        </authorList>
    </citation>
    <scope>NUCLEOTIDE SEQUENCE [LARGE SCALE GENOMIC DNA]</scope>
    <source>
        <strain evidence="1 2">H1</strain>
    </source>
</reference>
<dbReference type="EMBL" id="AHMY02000045">
    <property type="protein sequence ID" value="EKO15498.1"/>
    <property type="molecule type" value="Genomic_DNA"/>
</dbReference>
<organism evidence="1 2">
    <name type="scientific">Leptospira kirschneri str. H1</name>
    <dbReference type="NCBI Taxonomy" id="1049966"/>
    <lineage>
        <taxon>Bacteria</taxon>
        <taxon>Pseudomonadati</taxon>
        <taxon>Spirochaetota</taxon>
        <taxon>Spirochaetia</taxon>
        <taxon>Leptospirales</taxon>
        <taxon>Leptospiraceae</taxon>
        <taxon>Leptospira</taxon>
    </lineage>
</organism>
<evidence type="ECO:0000313" key="1">
    <source>
        <dbReference type="EMBL" id="EKO15498.1"/>
    </source>
</evidence>
<name>A0A0E2BE88_9LEPT</name>
<comment type="caution">
    <text evidence="1">The sequence shown here is derived from an EMBL/GenBank/DDBJ whole genome shotgun (WGS) entry which is preliminary data.</text>
</comment>
<protein>
    <submittedName>
        <fullName evidence="1">Uncharacterized protein</fullName>
    </submittedName>
</protein>
<gene>
    <name evidence="1" type="ORF">LEP1GSC081_0668</name>
</gene>
<dbReference type="RefSeq" id="WP_004765636.1">
    <property type="nucleotide sequence ID" value="NZ_AHMY02000045.1"/>
</dbReference>
<proteinExistence type="predicted"/>
<dbReference type="NCBIfam" id="NF047702">
    <property type="entry name" value="LIC10965_fam"/>
    <property type="match status" value="1"/>
</dbReference>
<evidence type="ECO:0000313" key="2">
    <source>
        <dbReference type="Proteomes" id="UP000006253"/>
    </source>
</evidence>
<accession>A0A0E2BE88</accession>
<sequence length="110" mass="12680">MLLQGLKSGFLSILLILFVSSGLHTHTEQEIQKFFGVYFSTNKDTKQTVSCPICQFQRESNSFWNLDFLTGNLPSIFLKKIRTSFEIFIPPFDLYQNRYGRAPPILLPLS</sequence>
<dbReference type="Proteomes" id="UP000006253">
    <property type="component" value="Unassembled WGS sequence"/>
</dbReference>
<dbReference type="AlphaFoldDB" id="A0A0E2BE88"/>